<comment type="subcellular location">
    <subcellularLocation>
        <location evidence="1">Mitochondrion matrix</location>
        <location evidence="1">Mitochondrion nucleoid</location>
    </subcellularLocation>
</comment>
<evidence type="ECO:0000256" key="5">
    <source>
        <dbReference type="ARBA" id="ARBA00023015"/>
    </source>
</evidence>
<comment type="subunit">
    <text evidence="10">Interacts with POLRMT.</text>
</comment>
<protein>
    <recommendedName>
        <fullName evidence="3">Transcription elongation factor, mitochondrial</fullName>
    </recommendedName>
</protein>
<evidence type="ECO:0000256" key="9">
    <source>
        <dbReference type="ARBA" id="ARBA00025262"/>
    </source>
</evidence>
<comment type="similarity">
    <text evidence="2">Belongs to the TEFM family.</text>
</comment>
<organism evidence="11 12">
    <name type="scientific">Pipistrellus kuhlii</name>
    <name type="common">Kuhl's pipistrelle</name>
    <dbReference type="NCBI Taxonomy" id="59472"/>
    <lineage>
        <taxon>Eukaryota</taxon>
        <taxon>Metazoa</taxon>
        <taxon>Chordata</taxon>
        <taxon>Craniata</taxon>
        <taxon>Vertebrata</taxon>
        <taxon>Euteleostomi</taxon>
        <taxon>Mammalia</taxon>
        <taxon>Eutheria</taxon>
        <taxon>Laurasiatheria</taxon>
        <taxon>Chiroptera</taxon>
        <taxon>Yangochiroptera</taxon>
        <taxon>Vespertilionidae</taxon>
        <taxon>Pipistrellus</taxon>
    </lineage>
</organism>
<keyword evidence="7" id="KW-0804">Transcription</keyword>
<dbReference type="GO" id="GO:0042645">
    <property type="term" value="C:mitochondrial nucleoid"/>
    <property type="evidence" value="ECO:0007669"/>
    <property type="project" value="UniProtKB-SubCell"/>
</dbReference>
<dbReference type="Proteomes" id="UP000558488">
    <property type="component" value="Unassembled WGS sequence"/>
</dbReference>
<dbReference type="PANTHER" id="PTHR21053:SF2">
    <property type="entry name" value="TRANSCRIPTION ELONGATION FACTOR, MITOCHONDRIAL"/>
    <property type="match status" value="1"/>
</dbReference>
<evidence type="ECO:0000256" key="3">
    <source>
        <dbReference type="ARBA" id="ARBA00017000"/>
    </source>
</evidence>
<dbReference type="GO" id="GO:0006392">
    <property type="term" value="P:transcription elongation by mitochondrial RNA polymerase"/>
    <property type="evidence" value="ECO:0007669"/>
    <property type="project" value="InterPro"/>
</dbReference>
<dbReference type="Pfam" id="PF12836">
    <property type="entry name" value="HHH_3"/>
    <property type="match status" value="1"/>
</dbReference>
<evidence type="ECO:0000256" key="10">
    <source>
        <dbReference type="ARBA" id="ARBA00064298"/>
    </source>
</evidence>
<evidence type="ECO:0000313" key="12">
    <source>
        <dbReference type="Proteomes" id="UP000558488"/>
    </source>
</evidence>
<keyword evidence="11" id="KW-0648">Protein biosynthesis</keyword>
<name>A0A7J7TL38_PIPKU</name>
<evidence type="ECO:0000256" key="2">
    <source>
        <dbReference type="ARBA" id="ARBA00009086"/>
    </source>
</evidence>
<evidence type="ECO:0000256" key="6">
    <source>
        <dbReference type="ARBA" id="ARBA00023128"/>
    </source>
</evidence>
<evidence type="ECO:0000256" key="8">
    <source>
        <dbReference type="ARBA" id="ARBA00023271"/>
    </source>
</evidence>
<dbReference type="InterPro" id="IPR010994">
    <property type="entry name" value="RuvA_2-like"/>
</dbReference>
<evidence type="ECO:0000256" key="7">
    <source>
        <dbReference type="ARBA" id="ARBA00023163"/>
    </source>
</evidence>
<sequence length="365" mass="41750">MNVPSVLTTGGWWRFFPVPLGWSSFQALHNSCCRKKSTAPKKSTPSVAFCDKTTNEAGKALDKLFSSEQQASILHVLNTASNNELEAFKSLRGRKSINLVEHRKKFGPFQNLESLMDVPLFQYKTTVQICNSILCPETRVRKRKSQENRLLRKLIKPEIERERLKAVNSIVSIVFGTRRIAWAHLDRKLTVLDWQHKECCHLVRGTYTSSVYLEEISPVVSKMPKADFYVLEKTGLSLQNSTLFPILLHLHIVEAMLYALLNTTFAQSGQHQVLSMNRNAVGKHFQLMLGDSRTSGKELVKQFLSDAALKEEPRVFFPSDKIIHYRHMFSATDQYRIEELYDSLLQAVAFYELAVFDPEPSNSDH</sequence>
<evidence type="ECO:0000256" key="4">
    <source>
        <dbReference type="ARBA" id="ARBA00022946"/>
    </source>
</evidence>
<keyword evidence="12" id="KW-1185">Reference proteome</keyword>
<dbReference type="GO" id="GO:0003746">
    <property type="term" value="F:translation elongation factor activity"/>
    <property type="evidence" value="ECO:0007669"/>
    <property type="project" value="UniProtKB-KW"/>
</dbReference>
<evidence type="ECO:0000313" key="11">
    <source>
        <dbReference type="EMBL" id="KAF6301215.1"/>
    </source>
</evidence>
<dbReference type="GO" id="GO:0003676">
    <property type="term" value="F:nucleic acid binding"/>
    <property type="evidence" value="ECO:0007669"/>
    <property type="project" value="InterPro"/>
</dbReference>
<proteinExistence type="inferred from homology"/>
<comment type="function">
    <text evidence="9">Transcription elongation factor which increases mitochondrial RNA polymerase processivity. Regulates transcription of the mitochondrial genome, including genes important for the oxidative phosphorylation machinery.</text>
</comment>
<dbReference type="EMBL" id="JACAGB010000028">
    <property type="protein sequence ID" value="KAF6301215.1"/>
    <property type="molecule type" value="Genomic_DNA"/>
</dbReference>
<dbReference type="GO" id="GO:0030337">
    <property type="term" value="F:DNA polymerase processivity factor activity"/>
    <property type="evidence" value="ECO:0007669"/>
    <property type="project" value="TreeGrafter"/>
</dbReference>
<dbReference type="FunFam" id="1.10.150.280:FF:000004">
    <property type="entry name" value="Transcription elongation factor, mitochondrial"/>
    <property type="match status" value="1"/>
</dbReference>
<dbReference type="InterPro" id="IPR039150">
    <property type="entry name" value="TEFM"/>
</dbReference>
<dbReference type="SUPFAM" id="SSF47781">
    <property type="entry name" value="RuvA domain 2-like"/>
    <property type="match status" value="1"/>
</dbReference>
<dbReference type="InterPro" id="IPR036397">
    <property type="entry name" value="RNaseH_sf"/>
</dbReference>
<comment type="caution">
    <text evidence="11">The sequence shown here is derived from an EMBL/GenBank/DDBJ whole genome shotgun (WGS) entry which is preliminary data.</text>
</comment>
<keyword evidence="5" id="KW-0805">Transcription regulation</keyword>
<gene>
    <name evidence="11" type="ORF">mPipKuh1_017240</name>
</gene>
<keyword evidence="6" id="KW-0496">Mitochondrion</keyword>
<dbReference type="OrthoDB" id="5949570at2759"/>
<reference evidence="11 12" key="1">
    <citation type="journal article" date="2020" name="Nature">
        <title>Six reference-quality genomes reveal evolution of bat adaptations.</title>
        <authorList>
            <person name="Jebb D."/>
            <person name="Huang Z."/>
            <person name="Pippel M."/>
            <person name="Hughes G.M."/>
            <person name="Lavrichenko K."/>
            <person name="Devanna P."/>
            <person name="Winkler S."/>
            <person name="Jermiin L.S."/>
            <person name="Skirmuntt E.C."/>
            <person name="Katzourakis A."/>
            <person name="Burkitt-Gray L."/>
            <person name="Ray D.A."/>
            <person name="Sullivan K.A.M."/>
            <person name="Roscito J.G."/>
            <person name="Kirilenko B.M."/>
            <person name="Davalos L.M."/>
            <person name="Corthals A.P."/>
            <person name="Power M.L."/>
            <person name="Jones G."/>
            <person name="Ransome R.D."/>
            <person name="Dechmann D.K.N."/>
            <person name="Locatelli A.G."/>
            <person name="Puechmaille S.J."/>
            <person name="Fedrigo O."/>
            <person name="Jarvis E.D."/>
            <person name="Hiller M."/>
            <person name="Vernes S.C."/>
            <person name="Myers E.W."/>
            <person name="Teeling E.C."/>
        </authorList>
    </citation>
    <scope>NUCLEOTIDE SEQUENCE [LARGE SCALE GENOMIC DNA]</scope>
    <source>
        <strain evidence="11">MPipKuh1</strain>
        <tissue evidence="11">Flight muscle</tissue>
    </source>
</reference>
<keyword evidence="8" id="KW-1135">Mitochondrion nucleoid</keyword>
<dbReference type="AlphaFoldDB" id="A0A7J7TL38"/>
<dbReference type="FunFam" id="3.30.420.10:FF:000095">
    <property type="entry name" value="Transcription elongation factor, mitochondrial"/>
    <property type="match status" value="1"/>
</dbReference>
<keyword evidence="4" id="KW-0809">Transit peptide</keyword>
<evidence type="ECO:0000256" key="1">
    <source>
        <dbReference type="ARBA" id="ARBA00004436"/>
    </source>
</evidence>
<dbReference type="PANTHER" id="PTHR21053">
    <property type="entry name" value="TRANSCRIPTION ELONGATION FACTOR, MITOCHONDRIAL"/>
    <property type="match status" value="1"/>
</dbReference>
<dbReference type="Gene3D" id="3.30.420.10">
    <property type="entry name" value="Ribonuclease H-like superfamily/Ribonuclease H"/>
    <property type="match status" value="1"/>
</dbReference>
<accession>A0A7J7TL38</accession>
<keyword evidence="11" id="KW-0251">Elongation factor</keyword>